<dbReference type="EMBL" id="AOJK01000048">
    <property type="protein sequence ID" value="ELZ43075.1"/>
    <property type="molecule type" value="Genomic_DNA"/>
</dbReference>
<sequence length="24" mass="2624">MERLYAEGVATVFVGDLTDVLSTH</sequence>
<comment type="caution">
    <text evidence="1">The sequence shown here is derived from an EMBL/GenBank/DDBJ whole genome shotgun (WGS) entry which is preliminary data.</text>
</comment>
<evidence type="ECO:0000313" key="2">
    <source>
        <dbReference type="Proteomes" id="UP000011586"/>
    </source>
</evidence>
<name>M0E5L4_9EURY</name>
<keyword evidence="2" id="KW-1185">Reference proteome</keyword>
<dbReference type="AlphaFoldDB" id="M0E5L4"/>
<organism evidence="1 2">
    <name type="scientific">Halorubrum californiense DSM 19288</name>
    <dbReference type="NCBI Taxonomy" id="1227465"/>
    <lineage>
        <taxon>Archaea</taxon>
        <taxon>Methanobacteriati</taxon>
        <taxon>Methanobacteriota</taxon>
        <taxon>Stenosarchaea group</taxon>
        <taxon>Halobacteria</taxon>
        <taxon>Halobacteriales</taxon>
        <taxon>Haloferacaceae</taxon>
        <taxon>Halorubrum</taxon>
    </lineage>
</organism>
<gene>
    <name evidence="1" type="ORF">C463_10015</name>
</gene>
<dbReference type="Proteomes" id="UP000011586">
    <property type="component" value="Unassembled WGS sequence"/>
</dbReference>
<proteinExistence type="predicted"/>
<evidence type="ECO:0000313" key="1">
    <source>
        <dbReference type="EMBL" id="ELZ43075.1"/>
    </source>
</evidence>
<accession>M0E5L4</accession>
<reference evidence="1 2" key="1">
    <citation type="journal article" date="2014" name="PLoS Genet.">
        <title>Phylogenetically driven sequencing of extremely halophilic archaea reveals strategies for static and dynamic osmo-response.</title>
        <authorList>
            <person name="Becker E.A."/>
            <person name="Seitzer P.M."/>
            <person name="Tritt A."/>
            <person name="Larsen D."/>
            <person name="Krusor M."/>
            <person name="Yao A.I."/>
            <person name="Wu D."/>
            <person name="Madern D."/>
            <person name="Eisen J.A."/>
            <person name="Darling A.E."/>
            <person name="Facciotti M.T."/>
        </authorList>
    </citation>
    <scope>NUCLEOTIDE SEQUENCE [LARGE SCALE GENOMIC DNA]</scope>
    <source>
        <strain evidence="1 2">DSM 19288</strain>
    </source>
</reference>
<protein>
    <submittedName>
        <fullName evidence="1">Transposase</fullName>
    </submittedName>
</protein>